<dbReference type="AlphaFoldDB" id="A0AAD4KWP1"/>
<feature type="region of interest" description="Disordered" evidence="6">
    <location>
        <begin position="323"/>
        <end position="357"/>
    </location>
</feature>
<evidence type="ECO:0000256" key="7">
    <source>
        <dbReference type="SAM" id="Phobius"/>
    </source>
</evidence>
<sequence>MAFLHSLTPEQMATTPAGVPPPGVVPNLVDPPADGNILVIVGSIMMALMLLTAGLSLYTRIFIRRKTAPEDLIGAIFYFVICIIAVVKGKYGTHMYDLSVAHVSSDAFIISGYFSNWVTSIVWGFAKTTFFLMYLTMFQSIRWHRYAVYSGLFVTWGFYIAIIIATLYFTSPAPGQTWQESFTSPRYAKALTMTIPIASGSLALDLYILILPMFPIWGLQMSRKKKVGVLAIFGTGLVACVASSLSIYFKNKLDHHTDDFSYYTLPVLTMCLVEMCVGITASCMPSMALFFRTKGGSLSRLFSRIIPHSSQLGSSKRINADLSHESSDQWPLRPIPDKSQYRRVEDAPHSTATLDGEQPVRTVIRAEPRPHGLVDDGIRLQYGIDQGIQYDANAV</sequence>
<comment type="similarity">
    <text evidence="5">Belongs to the SAT4 family.</text>
</comment>
<feature type="compositionally biased region" description="Basic and acidic residues" evidence="6">
    <location>
        <begin position="335"/>
        <end position="348"/>
    </location>
</feature>
<dbReference type="RefSeq" id="XP_046074569.1">
    <property type="nucleotide sequence ID" value="XM_046221728.1"/>
</dbReference>
<dbReference type="Proteomes" id="UP001201262">
    <property type="component" value="Unassembled WGS sequence"/>
</dbReference>
<feature type="transmembrane region" description="Helical" evidence="7">
    <location>
        <begin position="190"/>
        <end position="215"/>
    </location>
</feature>
<organism evidence="9 10">
    <name type="scientific">Talaromyces proteolyticus</name>
    <dbReference type="NCBI Taxonomy" id="1131652"/>
    <lineage>
        <taxon>Eukaryota</taxon>
        <taxon>Fungi</taxon>
        <taxon>Dikarya</taxon>
        <taxon>Ascomycota</taxon>
        <taxon>Pezizomycotina</taxon>
        <taxon>Eurotiomycetes</taxon>
        <taxon>Eurotiomycetidae</taxon>
        <taxon>Eurotiales</taxon>
        <taxon>Trichocomaceae</taxon>
        <taxon>Talaromyces</taxon>
        <taxon>Talaromyces sect. Bacilispori</taxon>
    </lineage>
</organism>
<evidence type="ECO:0000313" key="10">
    <source>
        <dbReference type="Proteomes" id="UP001201262"/>
    </source>
</evidence>
<feature type="transmembrane region" description="Helical" evidence="7">
    <location>
        <begin position="37"/>
        <end position="59"/>
    </location>
</feature>
<dbReference type="InterPro" id="IPR049326">
    <property type="entry name" value="Rhodopsin_dom_fungi"/>
</dbReference>
<feature type="domain" description="Rhodopsin" evidence="8">
    <location>
        <begin position="57"/>
        <end position="291"/>
    </location>
</feature>
<evidence type="ECO:0000256" key="5">
    <source>
        <dbReference type="ARBA" id="ARBA00038359"/>
    </source>
</evidence>
<feature type="transmembrane region" description="Helical" evidence="7">
    <location>
        <begin position="146"/>
        <end position="170"/>
    </location>
</feature>
<evidence type="ECO:0000256" key="2">
    <source>
        <dbReference type="ARBA" id="ARBA00022692"/>
    </source>
</evidence>
<feature type="transmembrane region" description="Helical" evidence="7">
    <location>
        <begin position="71"/>
        <end position="87"/>
    </location>
</feature>
<feature type="transmembrane region" description="Helical" evidence="7">
    <location>
        <begin position="227"/>
        <end position="249"/>
    </location>
</feature>
<keyword evidence="2 7" id="KW-0812">Transmembrane</keyword>
<dbReference type="Pfam" id="PF20684">
    <property type="entry name" value="Fung_rhodopsin"/>
    <property type="match status" value="1"/>
</dbReference>
<dbReference type="InterPro" id="IPR052337">
    <property type="entry name" value="SAT4-like"/>
</dbReference>
<comment type="subcellular location">
    <subcellularLocation>
        <location evidence="1">Membrane</location>
        <topology evidence="1">Multi-pass membrane protein</topology>
    </subcellularLocation>
</comment>
<protein>
    <recommendedName>
        <fullName evidence="8">Rhodopsin domain-containing protein</fullName>
    </recommendedName>
</protein>
<reference evidence="9" key="1">
    <citation type="submission" date="2021-12" db="EMBL/GenBank/DDBJ databases">
        <title>Convergent genome expansion in fungi linked to evolution of root-endophyte symbiosis.</title>
        <authorList>
            <consortium name="DOE Joint Genome Institute"/>
            <person name="Ke Y.-H."/>
            <person name="Bonito G."/>
            <person name="Liao H.-L."/>
            <person name="Looney B."/>
            <person name="Rojas-Flechas A."/>
            <person name="Nash J."/>
            <person name="Hameed K."/>
            <person name="Schadt C."/>
            <person name="Martin F."/>
            <person name="Crous P.W."/>
            <person name="Miettinen O."/>
            <person name="Magnuson J.K."/>
            <person name="Labbe J."/>
            <person name="Jacobson D."/>
            <person name="Doktycz M.J."/>
            <person name="Veneault-Fourrey C."/>
            <person name="Kuo A."/>
            <person name="Mondo S."/>
            <person name="Calhoun S."/>
            <person name="Riley R."/>
            <person name="Ohm R."/>
            <person name="LaButti K."/>
            <person name="Andreopoulos B."/>
            <person name="Pangilinan J."/>
            <person name="Nolan M."/>
            <person name="Tritt A."/>
            <person name="Clum A."/>
            <person name="Lipzen A."/>
            <person name="Daum C."/>
            <person name="Barry K."/>
            <person name="Grigoriev I.V."/>
            <person name="Vilgalys R."/>
        </authorList>
    </citation>
    <scope>NUCLEOTIDE SEQUENCE</scope>
    <source>
        <strain evidence="9">PMI_201</strain>
    </source>
</reference>
<evidence type="ECO:0000259" key="8">
    <source>
        <dbReference type="Pfam" id="PF20684"/>
    </source>
</evidence>
<gene>
    <name evidence="9" type="ORF">BGW36DRAFT_447692</name>
</gene>
<accession>A0AAD4KWP1</accession>
<evidence type="ECO:0000256" key="6">
    <source>
        <dbReference type="SAM" id="MobiDB-lite"/>
    </source>
</evidence>
<dbReference type="GO" id="GO:0016020">
    <property type="term" value="C:membrane"/>
    <property type="evidence" value="ECO:0007669"/>
    <property type="project" value="UniProtKB-SubCell"/>
</dbReference>
<dbReference type="GeneID" id="70252015"/>
<dbReference type="EMBL" id="JAJTJA010000004">
    <property type="protein sequence ID" value="KAH8700863.1"/>
    <property type="molecule type" value="Genomic_DNA"/>
</dbReference>
<proteinExistence type="inferred from homology"/>
<evidence type="ECO:0000313" key="9">
    <source>
        <dbReference type="EMBL" id="KAH8700863.1"/>
    </source>
</evidence>
<keyword evidence="3 7" id="KW-1133">Transmembrane helix</keyword>
<evidence type="ECO:0000256" key="1">
    <source>
        <dbReference type="ARBA" id="ARBA00004141"/>
    </source>
</evidence>
<comment type="caution">
    <text evidence="9">The sequence shown here is derived from an EMBL/GenBank/DDBJ whole genome shotgun (WGS) entry which is preliminary data.</text>
</comment>
<name>A0AAD4KWP1_9EURO</name>
<feature type="transmembrane region" description="Helical" evidence="7">
    <location>
        <begin position="261"/>
        <end position="291"/>
    </location>
</feature>
<evidence type="ECO:0000256" key="3">
    <source>
        <dbReference type="ARBA" id="ARBA00022989"/>
    </source>
</evidence>
<feature type="transmembrane region" description="Helical" evidence="7">
    <location>
        <begin position="107"/>
        <end position="126"/>
    </location>
</feature>
<dbReference type="PANTHER" id="PTHR33048">
    <property type="entry name" value="PTH11-LIKE INTEGRAL MEMBRANE PROTEIN (AFU_ORTHOLOGUE AFUA_5G11245)"/>
    <property type="match status" value="1"/>
</dbReference>
<dbReference type="PANTHER" id="PTHR33048:SF158">
    <property type="entry name" value="MEMBRANE PROTEIN PTH11-LIKE, PUTATIVE-RELATED"/>
    <property type="match status" value="1"/>
</dbReference>
<keyword evidence="4 7" id="KW-0472">Membrane</keyword>
<evidence type="ECO:0000256" key="4">
    <source>
        <dbReference type="ARBA" id="ARBA00023136"/>
    </source>
</evidence>
<keyword evidence="10" id="KW-1185">Reference proteome</keyword>